<protein>
    <submittedName>
        <fullName evidence="4">Acetyltransferase (GNAT) family protein</fullName>
    </submittedName>
</protein>
<proteinExistence type="predicted"/>
<evidence type="ECO:0000256" key="1">
    <source>
        <dbReference type="ARBA" id="ARBA00022679"/>
    </source>
</evidence>
<feature type="domain" description="N-acetyltransferase" evidence="3">
    <location>
        <begin position="6"/>
        <end position="152"/>
    </location>
</feature>
<keyword evidence="5" id="KW-1185">Reference proteome</keyword>
<evidence type="ECO:0000313" key="5">
    <source>
        <dbReference type="Proteomes" id="UP000199754"/>
    </source>
</evidence>
<dbReference type="PANTHER" id="PTHR43800">
    <property type="entry name" value="PEPTIDYL-LYSINE N-ACETYLTRANSFERASE YJAB"/>
    <property type="match status" value="1"/>
</dbReference>
<dbReference type="InterPro" id="IPR016181">
    <property type="entry name" value="Acyl_CoA_acyltransferase"/>
</dbReference>
<reference evidence="4 5" key="1">
    <citation type="submission" date="2017-07" db="EMBL/GenBank/DDBJ databases">
        <title>Genome Sequence of Sulfitobacter pseudonitzschiae Strain SMR1 Isolated from a culture of the Diatom Skeletonema marinoi.</title>
        <authorList>
            <person name="Topel M."/>
            <person name="Pinder M.I.M."/>
            <person name="Johansson O.N."/>
            <person name="Kourtchenko O."/>
            <person name="Godhe A."/>
            <person name="Clarke A.K."/>
        </authorList>
    </citation>
    <scope>NUCLEOTIDE SEQUENCE [LARGE SCALE GENOMIC DNA]</scope>
    <source>
        <strain evidence="4 5">SMR1</strain>
    </source>
</reference>
<dbReference type="AlphaFoldDB" id="A0A221JY89"/>
<dbReference type="OrthoDB" id="572496at2"/>
<organism evidence="4 5">
    <name type="scientific">Pseudosulfitobacter pseudonitzschiae</name>
    <dbReference type="NCBI Taxonomy" id="1402135"/>
    <lineage>
        <taxon>Bacteria</taxon>
        <taxon>Pseudomonadati</taxon>
        <taxon>Pseudomonadota</taxon>
        <taxon>Alphaproteobacteria</taxon>
        <taxon>Rhodobacterales</taxon>
        <taxon>Roseobacteraceae</taxon>
        <taxon>Pseudosulfitobacter</taxon>
    </lineage>
</organism>
<name>A0A221JY89_9RHOB</name>
<dbReference type="PROSITE" id="PS51186">
    <property type="entry name" value="GNAT"/>
    <property type="match status" value="1"/>
</dbReference>
<keyword evidence="2" id="KW-0012">Acyltransferase</keyword>
<keyword evidence="1 4" id="KW-0808">Transferase</keyword>
<dbReference type="KEGG" id="spse:SULPSESMR1_00726"/>
<evidence type="ECO:0000259" key="3">
    <source>
        <dbReference type="PROSITE" id="PS51186"/>
    </source>
</evidence>
<accession>A0A221JY89</accession>
<evidence type="ECO:0000256" key="2">
    <source>
        <dbReference type="ARBA" id="ARBA00023315"/>
    </source>
</evidence>
<dbReference type="RefSeq" id="WP_089419591.1">
    <property type="nucleotide sequence ID" value="NZ_CP022415.1"/>
</dbReference>
<dbReference type="SUPFAM" id="SSF55729">
    <property type="entry name" value="Acyl-CoA N-acyltransferases (Nat)"/>
    <property type="match status" value="1"/>
</dbReference>
<gene>
    <name evidence="4" type="ORF">SULPSESMR1_00726</name>
</gene>
<sequence>MNNTRPLLRPYDEAEIEDLRQLERSAHRRYLSLKEYERFAATPAINPERFRTGTTRVAEFAGHRAGYIIVQPLDDMLYIASLMVDDGMSGKGIGQRLLEWAEDYASAAGVSGTCLATFRAPRWNAPWYRKLGYTEMPEGRIGPNLQAILDRHATFLDMTTRIAMWKPTGARPQ</sequence>
<dbReference type="GO" id="GO:0016747">
    <property type="term" value="F:acyltransferase activity, transferring groups other than amino-acyl groups"/>
    <property type="evidence" value="ECO:0007669"/>
    <property type="project" value="InterPro"/>
</dbReference>
<dbReference type="InterPro" id="IPR000182">
    <property type="entry name" value="GNAT_dom"/>
</dbReference>
<dbReference type="EMBL" id="CP022415">
    <property type="protein sequence ID" value="ASM71557.1"/>
    <property type="molecule type" value="Genomic_DNA"/>
</dbReference>
<dbReference type="CDD" id="cd04301">
    <property type="entry name" value="NAT_SF"/>
    <property type="match status" value="1"/>
</dbReference>
<dbReference type="Pfam" id="PF13508">
    <property type="entry name" value="Acetyltransf_7"/>
    <property type="match status" value="1"/>
</dbReference>
<dbReference type="PANTHER" id="PTHR43800:SF1">
    <property type="entry name" value="PEPTIDYL-LYSINE N-ACETYLTRANSFERASE YJAB"/>
    <property type="match status" value="1"/>
</dbReference>
<dbReference type="Gene3D" id="3.40.630.30">
    <property type="match status" value="1"/>
</dbReference>
<evidence type="ECO:0000313" key="4">
    <source>
        <dbReference type="EMBL" id="ASM71557.1"/>
    </source>
</evidence>
<dbReference type="Proteomes" id="UP000199754">
    <property type="component" value="Chromosome"/>
</dbReference>